<dbReference type="STRING" id="595528.A0A0D2X0K5"/>
<organism evidence="6 7">
    <name type="scientific">Capsaspora owczarzaki (strain ATCC 30864)</name>
    <dbReference type="NCBI Taxonomy" id="595528"/>
    <lineage>
        <taxon>Eukaryota</taxon>
        <taxon>Filasterea</taxon>
        <taxon>Capsaspora</taxon>
    </lineage>
</organism>
<dbReference type="PROSITE" id="PS50238">
    <property type="entry name" value="RHOGAP"/>
    <property type="match status" value="1"/>
</dbReference>
<dbReference type="Pfam" id="PF00620">
    <property type="entry name" value="RhoGAP"/>
    <property type="match status" value="1"/>
</dbReference>
<evidence type="ECO:0008006" key="8">
    <source>
        <dbReference type="Google" id="ProtNLM"/>
    </source>
</evidence>
<dbReference type="RefSeq" id="XP_004365606.2">
    <property type="nucleotide sequence ID" value="XM_004365549.2"/>
</dbReference>
<dbReference type="InterPro" id="IPR004148">
    <property type="entry name" value="BAR_dom"/>
</dbReference>
<dbReference type="Gene3D" id="1.20.1270.60">
    <property type="entry name" value="Arfaptin homology (AH) domain/BAR domain"/>
    <property type="match status" value="1"/>
</dbReference>
<feature type="region of interest" description="Disordered" evidence="3">
    <location>
        <begin position="463"/>
        <end position="516"/>
    </location>
</feature>
<dbReference type="PROSITE" id="PS51021">
    <property type="entry name" value="BAR"/>
    <property type="match status" value="1"/>
</dbReference>
<keyword evidence="2" id="KW-0597">Phosphoprotein</keyword>
<dbReference type="GO" id="GO:0005737">
    <property type="term" value="C:cytoplasm"/>
    <property type="evidence" value="ECO:0007669"/>
    <property type="project" value="InterPro"/>
</dbReference>
<feature type="region of interest" description="Disordered" evidence="3">
    <location>
        <begin position="17"/>
        <end position="38"/>
    </location>
</feature>
<evidence type="ECO:0000259" key="4">
    <source>
        <dbReference type="PROSITE" id="PS50238"/>
    </source>
</evidence>
<keyword evidence="1" id="KW-0343">GTPase activation</keyword>
<feature type="compositionally biased region" description="Low complexity" evidence="3">
    <location>
        <begin position="489"/>
        <end position="516"/>
    </location>
</feature>
<keyword evidence="7" id="KW-1185">Reference proteome</keyword>
<dbReference type="InterPro" id="IPR000198">
    <property type="entry name" value="RhoGAP_dom"/>
</dbReference>
<dbReference type="PANTHER" id="PTHR14130:SF14">
    <property type="entry name" value="RHO GTPASE-ACTIVATING PROTEIN 92B"/>
    <property type="match status" value="1"/>
</dbReference>
<dbReference type="GO" id="GO:0007165">
    <property type="term" value="P:signal transduction"/>
    <property type="evidence" value="ECO:0007669"/>
    <property type="project" value="InterPro"/>
</dbReference>
<dbReference type="Pfam" id="PF03114">
    <property type="entry name" value="BAR"/>
    <property type="match status" value="1"/>
</dbReference>
<proteinExistence type="predicted"/>
<evidence type="ECO:0000256" key="2">
    <source>
        <dbReference type="ARBA" id="ARBA00022553"/>
    </source>
</evidence>
<name>A0A0D2X0K5_CAPO3</name>
<evidence type="ECO:0000256" key="1">
    <source>
        <dbReference type="ARBA" id="ARBA00022468"/>
    </source>
</evidence>
<dbReference type="AlphaFoldDB" id="A0A0D2X0K5"/>
<dbReference type="GO" id="GO:0035020">
    <property type="term" value="P:regulation of Rac protein signal transduction"/>
    <property type="evidence" value="ECO:0007669"/>
    <property type="project" value="TreeGrafter"/>
</dbReference>
<accession>A0A0D2X0K5</accession>
<dbReference type="PhylomeDB" id="A0A0D2X0K5"/>
<dbReference type="eggNOG" id="KOG4270">
    <property type="taxonomic scope" value="Eukaryota"/>
</dbReference>
<evidence type="ECO:0000313" key="6">
    <source>
        <dbReference type="EMBL" id="KJE89219.1"/>
    </source>
</evidence>
<dbReference type="PANTHER" id="PTHR14130">
    <property type="entry name" value="3BP-1 RELATED RHOGAP"/>
    <property type="match status" value="1"/>
</dbReference>
<feature type="region of interest" description="Disordered" evidence="3">
    <location>
        <begin position="635"/>
        <end position="755"/>
    </location>
</feature>
<dbReference type="InterPro" id="IPR027267">
    <property type="entry name" value="AH/BAR_dom_sf"/>
</dbReference>
<dbReference type="GO" id="GO:0032956">
    <property type="term" value="P:regulation of actin cytoskeleton organization"/>
    <property type="evidence" value="ECO:0007669"/>
    <property type="project" value="TreeGrafter"/>
</dbReference>
<gene>
    <name evidence="6" type="ORF">CAOG_000735</name>
</gene>
<dbReference type="GO" id="GO:0005096">
    <property type="term" value="F:GTPase activator activity"/>
    <property type="evidence" value="ECO:0007669"/>
    <property type="project" value="UniProtKB-KW"/>
</dbReference>
<dbReference type="Gene3D" id="1.10.555.10">
    <property type="entry name" value="Rho GTPase activation protein"/>
    <property type="match status" value="1"/>
</dbReference>
<protein>
    <recommendedName>
        <fullName evidence="8">Rho-GAP domain-containing protein</fullName>
    </recommendedName>
</protein>
<feature type="compositionally biased region" description="Low complexity" evidence="3">
    <location>
        <begin position="651"/>
        <end position="697"/>
    </location>
</feature>
<reference evidence="7" key="1">
    <citation type="submission" date="2011-02" db="EMBL/GenBank/DDBJ databases">
        <title>The Genome Sequence of Capsaspora owczarzaki ATCC 30864.</title>
        <authorList>
            <person name="Russ C."/>
            <person name="Cuomo C."/>
            <person name="Burger G."/>
            <person name="Gray M.W."/>
            <person name="Holland P.W.H."/>
            <person name="King N."/>
            <person name="Lang F.B.F."/>
            <person name="Roger A.J."/>
            <person name="Ruiz-Trillo I."/>
            <person name="Young S.K."/>
            <person name="Zeng Q."/>
            <person name="Gargeya S."/>
            <person name="Alvarado L."/>
            <person name="Berlin A."/>
            <person name="Chapman S.B."/>
            <person name="Chen Z."/>
            <person name="Freedman E."/>
            <person name="Gellesch M."/>
            <person name="Goldberg J."/>
            <person name="Griggs A."/>
            <person name="Gujja S."/>
            <person name="Heilman E."/>
            <person name="Heiman D."/>
            <person name="Howarth C."/>
            <person name="Mehta T."/>
            <person name="Neiman D."/>
            <person name="Pearson M."/>
            <person name="Roberts A."/>
            <person name="Saif S."/>
            <person name="Shea T."/>
            <person name="Shenoy N."/>
            <person name="Sisk P."/>
            <person name="Stolte C."/>
            <person name="Sykes S."/>
            <person name="White J."/>
            <person name="Yandava C."/>
            <person name="Haas B."/>
            <person name="Nusbaum C."/>
            <person name="Birren B."/>
        </authorList>
    </citation>
    <scope>NUCLEOTIDE SEQUENCE</scope>
    <source>
        <strain evidence="7">ATCC 30864</strain>
    </source>
</reference>
<dbReference type="EMBL" id="KE346360">
    <property type="protein sequence ID" value="KJE89219.1"/>
    <property type="molecule type" value="Genomic_DNA"/>
</dbReference>
<dbReference type="OrthoDB" id="19923at2759"/>
<feature type="domain" description="Rho-GAP" evidence="4">
    <location>
        <begin position="254"/>
        <end position="448"/>
    </location>
</feature>
<dbReference type="InterPro" id="IPR008936">
    <property type="entry name" value="Rho_GTPase_activation_prot"/>
</dbReference>
<dbReference type="InterPro" id="IPR047165">
    <property type="entry name" value="RHG17/44/SH3BP1-like"/>
</dbReference>
<feature type="compositionally biased region" description="Basic and acidic residues" evidence="3">
    <location>
        <begin position="744"/>
        <end position="755"/>
    </location>
</feature>
<dbReference type="SMART" id="SM00324">
    <property type="entry name" value="RhoGAP"/>
    <property type="match status" value="1"/>
</dbReference>
<sequence>MAMNRLKQGLNKLKENIEERKTSAGPGQRFKDKSSDLSDELQDIEANLNATKTTYELVLKRAEDTLHGTKLEREKRLKKMAPVKMAQSMREAAAALGEESLMGGMLMECAATHDGIGAVLADFEESVEEKTIAPMTSMLKLEIRLAIESRKNLTRSRNDVDSARAKLLKASEDKVVLADEELGAAKEEYDILLGVCEDRLNEFGSRDAEHIAPLIDYMEALDLYHRLASELLASTVAKLRVRKANASSPTVFGRPLVEHLAAVDRNIPHVVDACVKEIRRRGMTSEGIFRLSGNSVTVKRLRAAFNAEQAVVNFESDSDWEDVEINAVAGVLKLYFRELPEPLLTFELYRDWINAGSLRDHNDRLNAVRDVVARLPQQNATILFFLMSFLHELAENHDSTKMHPSNLSIVFGPTLLWSPTPDDVTSIMETGPQSACVEAMIAYSDWIFEDIAAKTAASVKHAANSPVPAKKQQPSAPAGGSDEAHKHTATATASATASAPAAAKVPPARPATAARKPVAAAPAVDLLTGDIATESAPQASATDSPPAEDTAQPKALAGAAATPFAGAVKLPIPGAATGGAGALKRPPVRPPAPVGSSNSTPVTPLHDHGTDAPLLVNLSDSVAAPAPAAAAAAAAAPGAVVPPRPKPQPRPKSTYSVTSEDSSSGNTSPTVQTPAPAAAAATAAAVTPTAAPASAAKPVPPRPQRPSVPAVNEVSAAPATPSSPGVMPDGTPIPAVPPRRPGVKRTDSDMGKGPV</sequence>
<feature type="region of interest" description="Disordered" evidence="3">
    <location>
        <begin position="580"/>
        <end position="613"/>
    </location>
</feature>
<feature type="region of interest" description="Disordered" evidence="3">
    <location>
        <begin position="535"/>
        <end position="557"/>
    </location>
</feature>
<dbReference type="SMART" id="SM00721">
    <property type="entry name" value="BAR"/>
    <property type="match status" value="1"/>
</dbReference>
<feature type="domain" description="BAR" evidence="5">
    <location>
        <begin position="26"/>
        <end position="248"/>
    </location>
</feature>
<dbReference type="SUPFAM" id="SSF48350">
    <property type="entry name" value="GTPase activation domain, GAP"/>
    <property type="match status" value="1"/>
</dbReference>
<evidence type="ECO:0000256" key="3">
    <source>
        <dbReference type="SAM" id="MobiDB-lite"/>
    </source>
</evidence>
<dbReference type="InParanoid" id="A0A0D2X0K5"/>
<dbReference type="CDD" id="cd00159">
    <property type="entry name" value="RhoGAP"/>
    <property type="match status" value="1"/>
</dbReference>
<evidence type="ECO:0000259" key="5">
    <source>
        <dbReference type="PROSITE" id="PS51021"/>
    </source>
</evidence>
<dbReference type="SUPFAM" id="SSF103657">
    <property type="entry name" value="BAR/IMD domain-like"/>
    <property type="match status" value="1"/>
</dbReference>
<dbReference type="Proteomes" id="UP000008743">
    <property type="component" value="Unassembled WGS sequence"/>
</dbReference>
<feature type="compositionally biased region" description="Pro residues" evidence="3">
    <location>
        <begin position="640"/>
        <end position="650"/>
    </location>
</feature>
<evidence type="ECO:0000313" key="7">
    <source>
        <dbReference type="Proteomes" id="UP000008743"/>
    </source>
</evidence>